<evidence type="ECO:0000313" key="4">
    <source>
        <dbReference type="EMBL" id="KFI69522.1"/>
    </source>
</evidence>
<dbReference type="STRING" id="1692.BMAGN_1239"/>
<sequence length="298" mass="31442">MGKHSNNNDGAAGGNMVARILVGVVAALAIVAGVVVSVGANPLAHEAASSSASSASSTAASSEAVSSQRSSSLTKSAANGMREGGHRIPEADEQHTATNDTDAKVLEALEAPVSATQRKDIIHKAQQTALEYDATPQLMKYCVAGRGNVGSLGGFENTLFRVLNNPKGWPRAGVYFEQAKAPECDFTIYLSASADMTSFSPACSKTYSCRVGDDVIVNKDRWDHGIAAWLAAGGTLSQYRSMVINHEVGHRLGHMDNETTCAGNGKSAPLMQEQSMHLDGCTPNAWPLDNELWTDLSY</sequence>
<evidence type="ECO:0000259" key="3">
    <source>
        <dbReference type="Pfam" id="PF11350"/>
    </source>
</evidence>
<reference evidence="4 5" key="1">
    <citation type="submission" date="2014-03" db="EMBL/GenBank/DDBJ databases">
        <title>Genomics of Bifidobacteria.</title>
        <authorList>
            <person name="Ventura M."/>
            <person name="Milani C."/>
            <person name="Lugli G.A."/>
        </authorList>
    </citation>
    <scope>NUCLEOTIDE SEQUENCE [LARGE SCALE GENOMIC DNA]</scope>
    <source>
        <strain evidence="4 5">LMG 11591</strain>
    </source>
</reference>
<dbReference type="Pfam" id="PF11350">
    <property type="entry name" value="DUF3152"/>
    <property type="match status" value="1"/>
</dbReference>
<feature type="region of interest" description="Disordered" evidence="1">
    <location>
        <begin position="62"/>
        <end position="98"/>
    </location>
</feature>
<accession>A0A087BES2</accession>
<evidence type="ECO:0000313" key="5">
    <source>
        <dbReference type="Proteomes" id="UP000029052"/>
    </source>
</evidence>
<proteinExistence type="predicted"/>
<dbReference type="EMBL" id="JGZB01000001">
    <property type="protein sequence ID" value="KFI69522.1"/>
    <property type="molecule type" value="Genomic_DNA"/>
</dbReference>
<dbReference type="eggNOG" id="COG5479">
    <property type="taxonomic scope" value="Bacteria"/>
</dbReference>
<organism evidence="4 5">
    <name type="scientific">Bifidobacterium magnum</name>
    <dbReference type="NCBI Taxonomy" id="1692"/>
    <lineage>
        <taxon>Bacteria</taxon>
        <taxon>Bacillati</taxon>
        <taxon>Actinomycetota</taxon>
        <taxon>Actinomycetes</taxon>
        <taxon>Bifidobacteriales</taxon>
        <taxon>Bifidobacteriaceae</taxon>
        <taxon>Bifidobacterium</taxon>
    </lineage>
</organism>
<feature type="domain" description="DUF3152" evidence="3">
    <location>
        <begin position="152"/>
        <end position="280"/>
    </location>
</feature>
<keyword evidence="2" id="KW-0812">Transmembrane</keyword>
<comment type="caution">
    <text evidence="4">The sequence shown here is derived from an EMBL/GenBank/DDBJ whole genome shotgun (WGS) entry which is preliminary data.</text>
</comment>
<protein>
    <submittedName>
        <fullName evidence="4">Putative membrane protein</fullName>
    </submittedName>
</protein>
<feature type="compositionally biased region" description="Low complexity" evidence="1">
    <location>
        <begin position="62"/>
        <end position="72"/>
    </location>
</feature>
<name>A0A087BES2_9BIFI</name>
<keyword evidence="5" id="KW-1185">Reference proteome</keyword>
<keyword evidence="2" id="KW-0472">Membrane</keyword>
<keyword evidence="2" id="KW-1133">Transmembrane helix</keyword>
<dbReference type="Proteomes" id="UP000029052">
    <property type="component" value="Unassembled WGS sequence"/>
</dbReference>
<dbReference type="InterPro" id="IPR022603">
    <property type="entry name" value="DUF3152"/>
</dbReference>
<evidence type="ECO:0000256" key="2">
    <source>
        <dbReference type="SAM" id="Phobius"/>
    </source>
</evidence>
<gene>
    <name evidence="4" type="ORF">BMAGN_1239</name>
</gene>
<feature type="transmembrane region" description="Helical" evidence="2">
    <location>
        <begin position="20"/>
        <end position="40"/>
    </location>
</feature>
<dbReference type="RefSeq" id="WP_022859765.1">
    <property type="nucleotide sequence ID" value="NZ_JGZB01000001.1"/>
</dbReference>
<dbReference type="AlphaFoldDB" id="A0A087BES2"/>
<evidence type="ECO:0000256" key="1">
    <source>
        <dbReference type="SAM" id="MobiDB-lite"/>
    </source>
</evidence>
<feature type="compositionally biased region" description="Basic and acidic residues" evidence="1">
    <location>
        <begin position="83"/>
        <end position="98"/>
    </location>
</feature>